<dbReference type="Pfam" id="PF01040">
    <property type="entry name" value="UbiA"/>
    <property type="match status" value="1"/>
</dbReference>
<dbReference type="GO" id="GO:0048034">
    <property type="term" value="P:heme O biosynthetic process"/>
    <property type="evidence" value="ECO:0007669"/>
    <property type="project" value="UniProtKB-UniRule"/>
</dbReference>
<dbReference type="InterPro" id="IPR044878">
    <property type="entry name" value="UbiA_sf"/>
</dbReference>
<keyword evidence="5 9" id="KW-1133">Transmembrane helix</keyword>
<evidence type="ECO:0000256" key="5">
    <source>
        <dbReference type="ARBA" id="ARBA00022989"/>
    </source>
</evidence>
<feature type="transmembrane region" description="Helical" evidence="9">
    <location>
        <begin position="263"/>
        <end position="280"/>
    </location>
</feature>
<comment type="subcellular location">
    <subcellularLocation>
        <location evidence="1 9">Cell membrane</location>
        <topology evidence="1 9">Multi-pass membrane protein</topology>
    </subcellularLocation>
</comment>
<dbReference type="NCBIfam" id="NF003348">
    <property type="entry name" value="PRK04375.1-1"/>
    <property type="match status" value="1"/>
</dbReference>
<evidence type="ECO:0000256" key="9">
    <source>
        <dbReference type="HAMAP-Rule" id="MF_00154"/>
    </source>
</evidence>
<dbReference type="PANTHER" id="PTHR43448">
    <property type="entry name" value="PROTOHEME IX FARNESYLTRANSFERASE, MITOCHONDRIAL"/>
    <property type="match status" value="1"/>
</dbReference>
<comment type="similarity">
    <text evidence="9">Belongs to the UbiA prenyltransferase family. Protoheme IX farnesyltransferase subfamily.</text>
</comment>
<evidence type="ECO:0000256" key="1">
    <source>
        <dbReference type="ARBA" id="ARBA00004651"/>
    </source>
</evidence>
<organism evidence="10">
    <name type="scientific">uncultured Alphaproteobacteria bacterium</name>
    <dbReference type="NCBI Taxonomy" id="91750"/>
    <lineage>
        <taxon>Bacteria</taxon>
        <taxon>Pseudomonadati</taxon>
        <taxon>Pseudomonadota</taxon>
        <taxon>Alphaproteobacteria</taxon>
        <taxon>environmental samples</taxon>
    </lineage>
</organism>
<keyword evidence="2 9" id="KW-1003">Cell membrane</keyword>
<dbReference type="EMBL" id="FLUO01000002">
    <property type="protein sequence ID" value="SBW11874.1"/>
    <property type="molecule type" value="Genomic_DNA"/>
</dbReference>
<feature type="transmembrane region" description="Helical" evidence="9">
    <location>
        <begin position="134"/>
        <end position="155"/>
    </location>
</feature>
<evidence type="ECO:0000256" key="3">
    <source>
        <dbReference type="ARBA" id="ARBA00022679"/>
    </source>
</evidence>
<keyword evidence="4 9" id="KW-0812">Transmembrane</keyword>
<name>A0A212KJJ9_9PROT</name>
<dbReference type="Gene3D" id="1.10.357.140">
    <property type="entry name" value="UbiA prenyltransferase"/>
    <property type="match status" value="1"/>
</dbReference>
<evidence type="ECO:0000256" key="2">
    <source>
        <dbReference type="ARBA" id="ARBA00022475"/>
    </source>
</evidence>
<keyword evidence="3 9" id="KW-0808">Transferase</keyword>
<feature type="transmembrane region" description="Helical" evidence="9">
    <location>
        <begin position="38"/>
        <end position="59"/>
    </location>
</feature>
<evidence type="ECO:0000256" key="4">
    <source>
        <dbReference type="ARBA" id="ARBA00022692"/>
    </source>
</evidence>
<keyword evidence="6 9" id="KW-0350">Heme biosynthesis</keyword>
<dbReference type="HAMAP" id="MF_00154">
    <property type="entry name" value="CyoE_CtaB"/>
    <property type="match status" value="1"/>
</dbReference>
<dbReference type="GO" id="GO:0008495">
    <property type="term" value="F:protoheme IX farnesyltransferase activity"/>
    <property type="evidence" value="ECO:0007669"/>
    <property type="project" value="UniProtKB-UniRule"/>
</dbReference>
<dbReference type="FunFam" id="1.10.357.140:FF:000001">
    <property type="entry name" value="Protoheme IX farnesyltransferase"/>
    <property type="match status" value="1"/>
</dbReference>
<gene>
    <name evidence="10" type="primary">cyoE</name>
    <name evidence="9" type="synonym">ctaB</name>
    <name evidence="10" type="ORF">KL86APRO_20334</name>
</gene>
<comment type="function">
    <text evidence="9">Converts heme B (protoheme IX) to heme O by substitution of the vinyl group on carbon 2 of heme B porphyrin ring with a hydroxyethyl farnesyl side group.</text>
</comment>
<evidence type="ECO:0000313" key="10">
    <source>
        <dbReference type="EMBL" id="SBW11874.1"/>
    </source>
</evidence>
<dbReference type="PROSITE" id="PS00943">
    <property type="entry name" value="UBIA"/>
    <property type="match status" value="1"/>
</dbReference>
<evidence type="ECO:0000256" key="7">
    <source>
        <dbReference type="ARBA" id="ARBA00023136"/>
    </source>
</evidence>
<keyword evidence="7 9" id="KW-0472">Membrane</keyword>
<sequence>MLAVLAQLAKPGIVFGNLIAAAGGYLLAARGAVEPQGFAAAMAGTAMVVGSGCAFNNVIDRDIDARMERTRRRALVTGRATPGLALAWGTLLGLAGFAALAFGTNAWAVGLAAMGWLVYVGLYSLWLKRRSPHAIWVGSLAGAAPPAIGYCAAAGRFDGGAALLFLIYALWQIPHSDAIAIFRLKDFAAAGLPVSPLAHGMAAAKRQIVVTVFAFTFAAVALAAGGWAGWAYGGVALAAGGYWCAIALARAAGETDAEWARRIFVCSIVTIMALGVMMSVDFGPAARAG</sequence>
<evidence type="ECO:0000256" key="8">
    <source>
        <dbReference type="ARBA" id="ARBA00047690"/>
    </source>
</evidence>
<feature type="transmembrane region" description="Helical" evidence="9">
    <location>
        <begin position="106"/>
        <end position="127"/>
    </location>
</feature>
<feature type="transmembrane region" description="Helical" evidence="9">
    <location>
        <begin position="230"/>
        <end position="251"/>
    </location>
</feature>
<dbReference type="AlphaFoldDB" id="A0A212KJJ9"/>
<dbReference type="InterPro" id="IPR030470">
    <property type="entry name" value="UbiA_prenylTrfase_CS"/>
</dbReference>
<protein>
    <recommendedName>
        <fullName evidence="9">Protoheme IX farnesyltransferase</fullName>
        <ecNumber evidence="9">2.5.1.141</ecNumber>
    </recommendedName>
    <alternativeName>
        <fullName evidence="9">Heme B farnesyltransferase</fullName>
    </alternativeName>
    <alternativeName>
        <fullName evidence="9">Heme O synthase</fullName>
    </alternativeName>
</protein>
<dbReference type="PANTHER" id="PTHR43448:SF2">
    <property type="entry name" value="PROTOHEME IX FARNESYLTRANSFERASE, MITOCHONDRIAL"/>
    <property type="match status" value="1"/>
</dbReference>
<feature type="transmembrane region" description="Helical" evidence="9">
    <location>
        <begin position="203"/>
        <end position="224"/>
    </location>
</feature>
<feature type="transmembrane region" description="Helical" evidence="9">
    <location>
        <begin position="80"/>
        <end position="100"/>
    </location>
</feature>
<reference evidence="10" key="1">
    <citation type="submission" date="2016-04" db="EMBL/GenBank/DDBJ databases">
        <authorList>
            <person name="Evans L.H."/>
            <person name="Alamgir A."/>
            <person name="Owens N."/>
            <person name="Weber N.D."/>
            <person name="Virtaneva K."/>
            <person name="Barbian K."/>
            <person name="Babar A."/>
            <person name="Rosenke K."/>
        </authorList>
    </citation>
    <scope>NUCLEOTIDE SEQUENCE</scope>
    <source>
        <strain evidence="10">86</strain>
    </source>
</reference>
<dbReference type="UniPathway" id="UPA00834">
    <property type="reaction ID" value="UER00712"/>
</dbReference>
<comment type="miscellaneous">
    <text evidence="9">Carbon 2 of the heme B porphyrin ring is defined according to the Fischer nomenclature.</text>
</comment>
<dbReference type="InterPro" id="IPR006369">
    <property type="entry name" value="Protohaem_IX_farnesylTrfase"/>
</dbReference>
<accession>A0A212KJJ9</accession>
<dbReference type="InterPro" id="IPR000537">
    <property type="entry name" value="UbiA_prenyltransferase"/>
</dbReference>
<feature type="transmembrane region" description="Helical" evidence="9">
    <location>
        <begin position="12"/>
        <end position="32"/>
    </location>
</feature>
<proteinExistence type="inferred from homology"/>
<comment type="catalytic activity">
    <reaction evidence="8 9">
        <text>heme b + (2E,6E)-farnesyl diphosphate + H2O = Fe(II)-heme o + diphosphate</text>
        <dbReference type="Rhea" id="RHEA:28070"/>
        <dbReference type="ChEBI" id="CHEBI:15377"/>
        <dbReference type="ChEBI" id="CHEBI:33019"/>
        <dbReference type="ChEBI" id="CHEBI:60344"/>
        <dbReference type="ChEBI" id="CHEBI:60530"/>
        <dbReference type="ChEBI" id="CHEBI:175763"/>
        <dbReference type="EC" id="2.5.1.141"/>
    </reaction>
</comment>
<dbReference type="CDD" id="cd13957">
    <property type="entry name" value="PT_UbiA_Cox10"/>
    <property type="match status" value="1"/>
</dbReference>
<dbReference type="EC" id="2.5.1.141" evidence="9"/>
<evidence type="ECO:0000256" key="6">
    <source>
        <dbReference type="ARBA" id="ARBA00023133"/>
    </source>
</evidence>
<feature type="transmembrane region" description="Helical" evidence="9">
    <location>
        <begin position="161"/>
        <end position="182"/>
    </location>
</feature>
<dbReference type="GO" id="GO:0005886">
    <property type="term" value="C:plasma membrane"/>
    <property type="evidence" value="ECO:0007669"/>
    <property type="project" value="UniProtKB-SubCell"/>
</dbReference>
<comment type="pathway">
    <text evidence="9">Porphyrin-containing compound metabolism; heme O biosynthesis; heme O from protoheme: step 1/1.</text>
</comment>
<dbReference type="NCBIfam" id="TIGR01473">
    <property type="entry name" value="cyoE_ctaB"/>
    <property type="match status" value="1"/>
</dbReference>